<feature type="domain" description="Kinesin motor" evidence="10">
    <location>
        <begin position="1"/>
        <end position="289"/>
    </location>
</feature>
<feature type="coiled-coil region" evidence="8">
    <location>
        <begin position="590"/>
        <end position="627"/>
    </location>
</feature>
<dbReference type="InterPro" id="IPR027640">
    <property type="entry name" value="Kinesin-like_fam"/>
</dbReference>
<dbReference type="OMA" id="NELMRTM"/>
<sequence length="778" mass="82783">MSWVLSDMCRPDGTLHNASQEAVYQSAAFETVERFLEGYNGSILAYGQTGSGKTYTMSSGDRSYSNRGIIPRAISHIFRAVRNKQQALATLRVSYFEIYNEQISDLLGNAPAADLAISENAKGHVSVKGLTAIPVATEEDALSLLFEGETNRAIAEHQLNRSSSRSHAVFSMSMDLRAGDESSSITTSKLNLVDLAGSERLSKTKSTGGIAKEATYINRSLSFLEQVTGALAEKGRDHVPYRSSKLTHVLKDCLGGNCQTVMIATVWGEAVHLRETVSTLKFAARMARVSNEVSVNVRQDPESLLKRCEAEVRELRQALLLRSGDAPSSGCEALSPGQRAAVREHVRAFLAGAAAEPPEITSTAHLREVLLQCRVMYQDAYSAPPTATLSARTASSPPNSSKTFDTPTAAVKATRTPPETSGKSGVSMSRPPSKPETATEKTGAPLLRSPFHPMPANIVPVGDEDCSDAGLGVGVAPEDARPREDGEGLAVPGAEACAAERMGAGEDRSAAFETYKTGVGAALQRVLAENKGALRERKGAAKDLAAKVNECKKWIDDLRGEVEAVNNKRGGVNEGENEPLVLDEEEFRRVVELKELKKQYRALFEELQSARAEVACAQKLVERSTQDLLLGFEGWYAEEAPGAMPLLATATAAARSNFANAQKGEAYSCTVSPESSGSGTDSQASGSGRKSSDVGSGTRTAGRKSSHSGTDSNGSGRKASSSSASDASDPDEAAFLHLQDRTAGKRRSSRVSPDRRISFGSKVSVPARSGPLMGSSQS</sequence>
<evidence type="ECO:0000256" key="8">
    <source>
        <dbReference type="SAM" id="Coils"/>
    </source>
</evidence>
<dbReference type="InterPro" id="IPR036961">
    <property type="entry name" value="Kinesin_motor_dom_sf"/>
</dbReference>
<feature type="region of interest" description="Disordered" evidence="9">
    <location>
        <begin position="388"/>
        <end position="451"/>
    </location>
</feature>
<dbReference type="InterPro" id="IPR027417">
    <property type="entry name" value="P-loop_NTPase"/>
</dbReference>
<feature type="compositionally biased region" description="Polar residues" evidence="9">
    <location>
        <begin position="417"/>
        <end position="427"/>
    </location>
</feature>
<dbReference type="AlphaFoldDB" id="A0A1Y1IQD2"/>
<dbReference type="InterPro" id="IPR001752">
    <property type="entry name" value="Kinesin_motor_dom"/>
</dbReference>
<dbReference type="Gene3D" id="3.40.850.10">
    <property type="entry name" value="Kinesin motor domain"/>
    <property type="match status" value="1"/>
</dbReference>
<dbReference type="GO" id="GO:0003777">
    <property type="term" value="F:microtubule motor activity"/>
    <property type="evidence" value="ECO:0007669"/>
    <property type="project" value="InterPro"/>
</dbReference>
<evidence type="ECO:0000256" key="6">
    <source>
        <dbReference type="PROSITE-ProRule" id="PRU00283"/>
    </source>
</evidence>
<feature type="binding site" evidence="6">
    <location>
        <begin position="47"/>
        <end position="54"/>
    </location>
    <ligand>
        <name>ATP</name>
        <dbReference type="ChEBI" id="CHEBI:30616"/>
    </ligand>
</feature>
<evidence type="ECO:0000256" key="1">
    <source>
        <dbReference type="ARBA" id="ARBA00022701"/>
    </source>
</evidence>
<accession>A0A1Y1IQD2</accession>
<dbReference type="GO" id="GO:0005874">
    <property type="term" value="C:microtubule"/>
    <property type="evidence" value="ECO:0007669"/>
    <property type="project" value="UniProtKB-KW"/>
</dbReference>
<keyword evidence="2 6" id="KW-0547">Nucleotide-binding</keyword>
<evidence type="ECO:0000313" key="11">
    <source>
        <dbReference type="EMBL" id="GAQ90348.1"/>
    </source>
</evidence>
<evidence type="ECO:0000259" key="10">
    <source>
        <dbReference type="PROSITE" id="PS50067"/>
    </source>
</evidence>
<protein>
    <recommendedName>
        <fullName evidence="7">Kinesin-like protein</fullName>
    </recommendedName>
</protein>
<proteinExistence type="inferred from homology"/>
<keyword evidence="3 6" id="KW-0067">ATP-binding</keyword>
<name>A0A1Y1IQD2_KLENI</name>
<evidence type="ECO:0000256" key="5">
    <source>
        <dbReference type="ARBA" id="ARBA00023175"/>
    </source>
</evidence>
<dbReference type="STRING" id="105231.A0A1Y1IQD2"/>
<keyword evidence="4 8" id="KW-0175">Coiled coil</keyword>
<dbReference type="Pfam" id="PF23735">
    <property type="entry name" value="KIF9"/>
    <property type="match status" value="1"/>
</dbReference>
<dbReference type="GO" id="GO:0005524">
    <property type="term" value="F:ATP binding"/>
    <property type="evidence" value="ECO:0007669"/>
    <property type="project" value="UniProtKB-UniRule"/>
</dbReference>
<dbReference type="EMBL" id="DF237579">
    <property type="protein sequence ID" value="GAQ90348.1"/>
    <property type="molecule type" value="Genomic_DNA"/>
</dbReference>
<comment type="similarity">
    <text evidence="6 7">Belongs to the TRAFAC class myosin-kinesin ATPase superfamily. Kinesin family.</text>
</comment>
<reference evidence="11 12" key="1">
    <citation type="journal article" date="2014" name="Nat. Commun.">
        <title>Klebsormidium flaccidum genome reveals primary factors for plant terrestrial adaptation.</title>
        <authorList>
            <person name="Hori K."/>
            <person name="Maruyama F."/>
            <person name="Fujisawa T."/>
            <person name="Togashi T."/>
            <person name="Yamamoto N."/>
            <person name="Seo M."/>
            <person name="Sato S."/>
            <person name="Yamada T."/>
            <person name="Mori H."/>
            <person name="Tajima N."/>
            <person name="Moriyama T."/>
            <person name="Ikeuchi M."/>
            <person name="Watanabe M."/>
            <person name="Wada H."/>
            <person name="Kobayashi K."/>
            <person name="Saito M."/>
            <person name="Masuda T."/>
            <person name="Sasaki-Sekimoto Y."/>
            <person name="Mashiguchi K."/>
            <person name="Awai K."/>
            <person name="Shimojima M."/>
            <person name="Masuda S."/>
            <person name="Iwai M."/>
            <person name="Nobusawa T."/>
            <person name="Narise T."/>
            <person name="Kondo S."/>
            <person name="Saito H."/>
            <person name="Sato R."/>
            <person name="Murakawa M."/>
            <person name="Ihara Y."/>
            <person name="Oshima-Yamada Y."/>
            <person name="Ohtaka K."/>
            <person name="Satoh M."/>
            <person name="Sonobe K."/>
            <person name="Ishii M."/>
            <person name="Ohtani R."/>
            <person name="Kanamori-Sato M."/>
            <person name="Honoki R."/>
            <person name="Miyazaki D."/>
            <person name="Mochizuki H."/>
            <person name="Umetsu J."/>
            <person name="Higashi K."/>
            <person name="Shibata D."/>
            <person name="Kamiya Y."/>
            <person name="Sato N."/>
            <person name="Nakamura Y."/>
            <person name="Tabata S."/>
            <person name="Ida S."/>
            <person name="Kurokawa K."/>
            <person name="Ohta H."/>
        </authorList>
    </citation>
    <scope>NUCLEOTIDE SEQUENCE [LARGE SCALE GENOMIC DNA]</scope>
    <source>
        <strain evidence="11 12">NIES-2285</strain>
    </source>
</reference>
<dbReference type="PROSITE" id="PS50067">
    <property type="entry name" value="KINESIN_MOTOR_2"/>
    <property type="match status" value="1"/>
</dbReference>
<dbReference type="PROSITE" id="PS00411">
    <property type="entry name" value="KINESIN_MOTOR_1"/>
    <property type="match status" value="1"/>
</dbReference>
<evidence type="ECO:0000256" key="7">
    <source>
        <dbReference type="RuleBase" id="RU000394"/>
    </source>
</evidence>
<dbReference type="OrthoDB" id="3176171at2759"/>
<organism evidence="11 12">
    <name type="scientific">Klebsormidium nitens</name>
    <name type="common">Green alga</name>
    <name type="synonym">Ulothrix nitens</name>
    <dbReference type="NCBI Taxonomy" id="105231"/>
    <lineage>
        <taxon>Eukaryota</taxon>
        <taxon>Viridiplantae</taxon>
        <taxon>Streptophyta</taxon>
        <taxon>Klebsormidiophyceae</taxon>
        <taxon>Klebsormidiales</taxon>
        <taxon>Klebsormidiaceae</taxon>
        <taxon>Klebsormidium</taxon>
    </lineage>
</organism>
<dbReference type="SMART" id="SM00129">
    <property type="entry name" value="KISc"/>
    <property type="match status" value="1"/>
</dbReference>
<dbReference type="GO" id="GO:0007018">
    <property type="term" value="P:microtubule-based movement"/>
    <property type="evidence" value="ECO:0007669"/>
    <property type="project" value="InterPro"/>
</dbReference>
<keyword evidence="12" id="KW-1185">Reference proteome</keyword>
<evidence type="ECO:0000256" key="2">
    <source>
        <dbReference type="ARBA" id="ARBA00022741"/>
    </source>
</evidence>
<evidence type="ECO:0000256" key="4">
    <source>
        <dbReference type="ARBA" id="ARBA00023054"/>
    </source>
</evidence>
<keyword evidence="5 6" id="KW-0505">Motor protein</keyword>
<feature type="compositionally biased region" description="Polar residues" evidence="9">
    <location>
        <begin position="669"/>
        <end position="699"/>
    </location>
</feature>
<dbReference type="SUPFAM" id="SSF52540">
    <property type="entry name" value="P-loop containing nucleoside triphosphate hydrolases"/>
    <property type="match status" value="1"/>
</dbReference>
<evidence type="ECO:0000256" key="9">
    <source>
        <dbReference type="SAM" id="MobiDB-lite"/>
    </source>
</evidence>
<evidence type="ECO:0000256" key="3">
    <source>
        <dbReference type="ARBA" id="ARBA00022840"/>
    </source>
</evidence>
<dbReference type="Proteomes" id="UP000054558">
    <property type="component" value="Unassembled WGS sequence"/>
</dbReference>
<dbReference type="GO" id="GO:0008017">
    <property type="term" value="F:microtubule binding"/>
    <property type="evidence" value="ECO:0007669"/>
    <property type="project" value="InterPro"/>
</dbReference>
<feature type="compositionally biased region" description="Polar residues" evidence="9">
    <location>
        <begin position="388"/>
        <end position="406"/>
    </location>
</feature>
<keyword evidence="1 7" id="KW-0493">Microtubule</keyword>
<dbReference type="PANTHER" id="PTHR47968">
    <property type="entry name" value="CENTROMERE PROTEIN E"/>
    <property type="match status" value="1"/>
</dbReference>
<dbReference type="PRINTS" id="PR00380">
    <property type="entry name" value="KINESINHEAVY"/>
</dbReference>
<dbReference type="PANTHER" id="PTHR47968:SF36">
    <property type="entry name" value="KINESIN HEAVY CHAIN ISOFORM X1"/>
    <property type="match status" value="1"/>
</dbReference>
<gene>
    <name evidence="11" type="ORF">KFL_006300060</name>
</gene>
<dbReference type="InterPro" id="IPR019821">
    <property type="entry name" value="Kinesin_motor_CS"/>
</dbReference>
<dbReference type="Pfam" id="PF00225">
    <property type="entry name" value="Kinesin"/>
    <property type="match status" value="1"/>
</dbReference>
<dbReference type="InterPro" id="IPR056524">
    <property type="entry name" value="KIF6/9_C"/>
</dbReference>
<feature type="region of interest" description="Disordered" evidence="9">
    <location>
        <begin position="663"/>
        <end position="778"/>
    </location>
</feature>
<evidence type="ECO:0000313" key="12">
    <source>
        <dbReference type="Proteomes" id="UP000054558"/>
    </source>
</evidence>